<feature type="region of interest" description="Disordered" evidence="2">
    <location>
        <begin position="1233"/>
        <end position="1278"/>
    </location>
</feature>
<dbReference type="NCBIfam" id="TIGR01643">
    <property type="entry name" value="YD_repeat_2x"/>
    <property type="match status" value="9"/>
</dbReference>
<dbReference type="Gene3D" id="1.10.287.1060">
    <property type="entry name" value="ESAT-6-like"/>
    <property type="match status" value="1"/>
</dbReference>
<evidence type="ECO:0000259" key="4">
    <source>
        <dbReference type="Pfam" id="PF20148"/>
    </source>
</evidence>
<feature type="region of interest" description="Disordered" evidence="2">
    <location>
        <begin position="113"/>
        <end position="216"/>
    </location>
</feature>
<evidence type="ECO:0000256" key="1">
    <source>
        <dbReference type="ARBA" id="ARBA00022737"/>
    </source>
</evidence>
<evidence type="ECO:0000313" key="8">
    <source>
        <dbReference type="Proteomes" id="UP001501637"/>
    </source>
</evidence>
<dbReference type="RefSeq" id="WP_344518971.1">
    <property type="nucleotide sequence ID" value="NZ_BAAAUG010000018.1"/>
</dbReference>
<feature type="domain" description="Putative T7SS secretion signal" evidence="5">
    <location>
        <begin position="21"/>
        <end position="220"/>
    </location>
</feature>
<dbReference type="PRINTS" id="PR00394">
    <property type="entry name" value="RHSPROTEIN"/>
</dbReference>
<evidence type="ECO:0000259" key="6">
    <source>
        <dbReference type="Pfam" id="PF25023"/>
    </source>
</evidence>
<dbReference type="Pfam" id="PF05593">
    <property type="entry name" value="RHS_repeat"/>
    <property type="match status" value="4"/>
</dbReference>
<accession>A0ABP6M9J2</accession>
<dbReference type="InterPro" id="IPR006530">
    <property type="entry name" value="YD"/>
</dbReference>
<dbReference type="NCBIfam" id="TIGR03696">
    <property type="entry name" value="Rhs_assc_core"/>
    <property type="match status" value="1"/>
</dbReference>
<feature type="domain" description="Teneurin-like YD-shell" evidence="6">
    <location>
        <begin position="1076"/>
        <end position="1206"/>
    </location>
</feature>
<keyword evidence="1" id="KW-0677">Repeat</keyword>
<dbReference type="InterPro" id="IPR031325">
    <property type="entry name" value="RHS_repeat"/>
</dbReference>
<keyword evidence="3" id="KW-1133">Transmembrane helix</keyword>
<sequence length="1524" mass="167863">MGGNRPADWHVLDLDKDPTPGDPDRVRNLAKNLHDFADDVSKVLRDIKGMAGEDAILTWAGKTAESFTAEFEDAPGKLKKLKKSYEMAGDALSTYWPELERAQALADKALVKGREAQGDLSSAQTRLTSADSWMDKAGKEADKYKDDKDSGKDVPKPDPDKVKAATRNANSAEKAQSAAKSDVSAAKSNLDAAKKMAEDARKMREDAAGTAKKKLEDASDAGIQNRKWWEEVGDWVTDNWDTIVAVCKVVVAVLGVIAMIIGGPILGAIVLIAALVVLADTLHKYANGEAGLLDVAFAALDCIPGMKGLTSLRGLAKGMKGLKAGMKGLALGAKGLGKGARAMGRPMKKLFTCGDPIDMATGDMVMSETDVDLPGVLPLELERHHRTGLRSGRWFGPGWASTLDQRLILDQGGARFTSADGMVLHYPAPNPNDPVHPVEGPRWPLEWDGAMGGAMSVRQPESGLTLEFRPLPGRSAAELPLAAITDRNGNAIRLEYGADGVPQEVVHTGGYRIGLTSEHGRITALTLLNDPEQPVLLRYGYDPLGNLTEIYNSSGLPLKLSYDEKRRITGWEDRNGTWYRYVYDIDDRCVRTNGTDGILDYSYTYDTEGHRSLATNSLGHTTTYQFNDAFQLVAETDPLGHTTTRTWDRYDNLESLTDPLGRTTTYAYDESGNTKRVVHPDGSSAQYEYDDSGALTAATEQDGAHWQYEHDGRKNIIASTDPAGAVTRYTYDARGAVATVTDPLGHESRVESCRAGLATAVTTPLGATTRFEHDAFGRVSRVREPDAATTKVAWTVEGLPAHRQFPDGTSERWMYDAEGNTLAHADAKGAVARFDIAPFDRSAARTAPDGTRIEFTYDTELRPVIVKNAQGQTWTYEYDSVGNIARETDFNGRTVTYRHDAVGHITERTNGAGQTIRYVRDLLDRVIEQRDSDNNVTRFEYDQGGAIVRAANQDAELTFTYDVHGRVLSESCNGRVLTNDYDTVGRRVRRRTPSGVLSEWQYDSEHKAVELRGSGRTVRFGYDPAGNETRRELPAGTSLVHEWSAGHRLTSQAVRAPGAKTATVDRSYSYRADGLIRSVTDAASGTSTYELDVNGRVTAVAAGERSETYSYDKLGNLIHSASTGRHEAGVQGRMTYTGTLVQTAGRSRYEHDGQGRVVRHTRSLLSGGARTWLFAWDAEDRLREVTTPDGRRWRYRYDPLGRRIAKELLSASGESVIDRTDFVWDGTRLAEESHAIPGKGDENRITTWDWEPGGDRPITQRNRSGDSPDERSGADLRDRLDEQDQLDQLDQRDWVDEQFYSIVTDLVGTPTELVDEAGRTAWRFRTSLWGLPLQDAPEEVDCPLRFPGQYHDAETGLHYNHYRYYDPSTARYHSPDPLGLDPAPHHHNYVINPLTWIDPLGLAPSCKAVIRHYTDKNGYQKIMSGGSKDGITLKVPKSSKGKNASAVYVTPMSPADVAKKPGGFKSYLGLTREKSSHMIEFEVDKKLFSGRLPGSRSHVWFSNSDVTIPRDAIRYHGPTSGWKA</sequence>
<protein>
    <recommendedName>
        <fullName evidence="9">Type IV secretion protein Rhs</fullName>
    </recommendedName>
</protein>
<dbReference type="InterPro" id="IPR022385">
    <property type="entry name" value="Rhs_assc_core"/>
</dbReference>
<dbReference type="Pfam" id="PF20148">
    <property type="entry name" value="DUF6531"/>
    <property type="match status" value="1"/>
</dbReference>
<evidence type="ECO:0000256" key="2">
    <source>
        <dbReference type="SAM" id="MobiDB-lite"/>
    </source>
</evidence>
<name>A0ABP6M9J2_9ACTN</name>
<feature type="domain" description="Teneurin-like YD-shell" evidence="6">
    <location>
        <begin position="925"/>
        <end position="1038"/>
    </location>
</feature>
<dbReference type="Proteomes" id="UP001501637">
    <property type="component" value="Unassembled WGS sequence"/>
</dbReference>
<feature type="region of interest" description="Disordered" evidence="2">
    <location>
        <begin position="1"/>
        <end position="24"/>
    </location>
</feature>
<evidence type="ECO:0000259" key="5">
    <source>
        <dbReference type="Pfam" id="PF21725"/>
    </source>
</evidence>
<dbReference type="PANTHER" id="PTHR32305">
    <property type="match status" value="1"/>
</dbReference>
<dbReference type="Pfam" id="PF21725">
    <property type="entry name" value="T7SS_signal"/>
    <property type="match status" value="1"/>
</dbReference>
<dbReference type="InterPro" id="IPR056823">
    <property type="entry name" value="TEN-like_YD-shell"/>
</dbReference>
<feature type="domain" description="DUF6531" evidence="4">
    <location>
        <begin position="354"/>
        <end position="426"/>
    </location>
</feature>
<dbReference type="PANTHER" id="PTHR32305:SF15">
    <property type="entry name" value="PROTEIN RHSA-RELATED"/>
    <property type="match status" value="1"/>
</dbReference>
<feature type="compositionally biased region" description="Basic and acidic residues" evidence="2">
    <location>
        <begin position="7"/>
        <end position="24"/>
    </location>
</feature>
<evidence type="ECO:0008006" key="9">
    <source>
        <dbReference type="Google" id="ProtNLM"/>
    </source>
</evidence>
<gene>
    <name evidence="7" type="ORF">GCM10010449_08140</name>
</gene>
<evidence type="ECO:0000256" key="3">
    <source>
        <dbReference type="SAM" id="Phobius"/>
    </source>
</evidence>
<keyword evidence="8" id="KW-1185">Reference proteome</keyword>
<feature type="compositionally biased region" description="Low complexity" evidence="2">
    <location>
        <begin position="174"/>
        <end position="188"/>
    </location>
</feature>
<feature type="compositionally biased region" description="Basic and acidic residues" evidence="2">
    <location>
        <begin position="133"/>
        <end position="163"/>
    </location>
</feature>
<dbReference type="InterPro" id="IPR045351">
    <property type="entry name" value="DUF6531"/>
</dbReference>
<feature type="compositionally biased region" description="Basic and acidic residues" evidence="2">
    <location>
        <begin position="1233"/>
        <end position="1244"/>
    </location>
</feature>
<feature type="compositionally biased region" description="Polar residues" evidence="2">
    <location>
        <begin position="119"/>
        <end position="131"/>
    </location>
</feature>
<feature type="compositionally biased region" description="Basic and acidic residues" evidence="2">
    <location>
        <begin position="192"/>
        <end position="216"/>
    </location>
</feature>
<dbReference type="InterPro" id="IPR049082">
    <property type="entry name" value="T7SS_signal"/>
</dbReference>
<comment type="caution">
    <text evidence="7">The sequence shown here is derived from an EMBL/GenBank/DDBJ whole genome shotgun (WGS) entry which is preliminary data.</text>
</comment>
<dbReference type="InterPro" id="IPR050708">
    <property type="entry name" value="T6SS_VgrG/RHS"/>
</dbReference>
<feature type="domain" description="Teneurin-like YD-shell" evidence="6">
    <location>
        <begin position="1297"/>
        <end position="1376"/>
    </location>
</feature>
<dbReference type="Pfam" id="PF25023">
    <property type="entry name" value="TEN_YD-shell"/>
    <property type="match status" value="3"/>
</dbReference>
<keyword evidence="3" id="KW-0812">Transmembrane</keyword>
<feature type="compositionally biased region" description="Basic and acidic residues" evidence="2">
    <location>
        <begin position="1263"/>
        <end position="1278"/>
    </location>
</feature>
<keyword evidence="3" id="KW-0472">Membrane</keyword>
<proteinExistence type="predicted"/>
<dbReference type="Gene3D" id="2.180.10.10">
    <property type="entry name" value="RHS repeat-associated core"/>
    <property type="match status" value="4"/>
</dbReference>
<feature type="transmembrane region" description="Helical" evidence="3">
    <location>
        <begin position="249"/>
        <end position="278"/>
    </location>
</feature>
<evidence type="ECO:0000313" key="7">
    <source>
        <dbReference type="EMBL" id="GAA3086954.1"/>
    </source>
</evidence>
<dbReference type="EMBL" id="BAAAUG010000018">
    <property type="protein sequence ID" value="GAA3086954.1"/>
    <property type="molecule type" value="Genomic_DNA"/>
</dbReference>
<organism evidence="7 8">
    <name type="scientific">Streptomyces rectiviolaceus</name>
    <dbReference type="NCBI Taxonomy" id="332591"/>
    <lineage>
        <taxon>Bacteria</taxon>
        <taxon>Bacillati</taxon>
        <taxon>Actinomycetota</taxon>
        <taxon>Actinomycetes</taxon>
        <taxon>Kitasatosporales</taxon>
        <taxon>Streptomycetaceae</taxon>
        <taxon>Streptomyces</taxon>
    </lineage>
</organism>
<reference evidence="8" key="1">
    <citation type="journal article" date="2019" name="Int. J. Syst. Evol. Microbiol.">
        <title>The Global Catalogue of Microorganisms (GCM) 10K type strain sequencing project: providing services to taxonomists for standard genome sequencing and annotation.</title>
        <authorList>
            <consortium name="The Broad Institute Genomics Platform"/>
            <consortium name="The Broad Institute Genome Sequencing Center for Infectious Disease"/>
            <person name="Wu L."/>
            <person name="Ma J."/>
        </authorList>
    </citation>
    <scope>NUCLEOTIDE SEQUENCE [LARGE SCALE GENOMIC DNA]</scope>
    <source>
        <strain evidence="8">JCM 9092</strain>
    </source>
</reference>